<evidence type="ECO:0000256" key="5">
    <source>
        <dbReference type="ARBA" id="ARBA00023163"/>
    </source>
</evidence>
<dbReference type="EMBL" id="JAGEOJ010000031">
    <property type="protein sequence ID" value="MBO2455017.1"/>
    <property type="molecule type" value="Genomic_DNA"/>
</dbReference>
<dbReference type="InterPro" id="IPR036388">
    <property type="entry name" value="WH-like_DNA-bd_sf"/>
</dbReference>
<dbReference type="Gene3D" id="3.90.1150.10">
    <property type="entry name" value="Aspartate Aminotransferase, domain 1"/>
    <property type="match status" value="1"/>
</dbReference>
<dbReference type="Pfam" id="PF00155">
    <property type="entry name" value="Aminotran_1_2"/>
    <property type="match status" value="1"/>
</dbReference>
<dbReference type="Gene3D" id="1.10.10.10">
    <property type="entry name" value="Winged helix-like DNA-binding domain superfamily/Winged helix DNA-binding domain"/>
    <property type="match status" value="1"/>
</dbReference>
<dbReference type="CDD" id="cd00609">
    <property type="entry name" value="AAT_like"/>
    <property type="match status" value="1"/>
</dbReference>
<dbReference type="SMART" id="SM00345">
    <property type="entry name" value="HTH_GNTR"/>
    <property type="match status" value="1"/>
</dbReference>
<keyword evidence="8" id="KW-1185">Reference proteome</keyword>
<dbReference type="RefSeq" id="WP_208263247.1">
    <property type="nucleotide sequence ID" value="NZ_JAGEOJ010000031.1"/>
</dbReference>
<evidence type="ECO:0000313" key="8">
    <source>
        <dbReference type="Proteomes" id="UP000669179"/>
    </source>
</evidence>
<dbReference type="SUPFAM" id="SSF46785">
    <property type="entry name" value="Winged helix' DNA-binding domain"/>
    <property type="match status" value="1"/>
</dbReference>
<keyword evidence="5" id="KW-0804">Transcription</keyword>
<comment type="similarity">
    <text evidence="1">In the C-terminal section; belongs to the class-I pyridoxal-phosphate-dependent aminotransferase family.</text>
</comment>
<dbReference type="PRINTS" id="PR00035">
    <property type="entry name" value="HTHGNTR"/>
</dbReference>
<dbReference type="InterPro" id="IPR000524">
    <property type="entry name" value="Tscrpt_reg_HTH_GntR"/>
</dbReference>
<dbReference type="PANTHER" id="PTHR46577">
    <property type="entry name" value="HTH-TYPE TRANSCRIPTIONAL REGULATORY PROTEIN GABR"/>
    <property type="match status" value="1"/>
</dbReference>
<dbReference type="SUPFAM" id="SSF53383">
    <property type="entry name" value="PLP-dependent transferases"/>
    <property type="match status" value="1"/>
</dbReference>
<evidence type="ECO:0000256" key="4">
    <source>
        <dbReference type="ARBA" id="ARBA00023125"/>
    </source>
</evidence>
<dbReference type="GO" id="GO:0030170">
    <property type="term" value="F:pyridoxal phosphate binding"/>
    <property type="evidence" value="ECO:0007669"/>
    <property type="project" value="InterPro"/>
</dbReference>
<keyword evidence="7" id="KW-0808">Transferase</keyword>
<accession>A0A939TCX5</accession>
<protein>
    <submittedName>
        <fullName evidence="7">PLP-dependent aminotransferase family protein</fullName>
    </submittedName>
</protein>
<dbReference type="Pfam" id="PF00392">
    <property type="entry name" value="GntR"/>
    <property type="match status" value="1"/>
</dbReference>
<evidence type="ECO:0000256" key="2">
    <source>
        <dbReference type="ARBA" id="ARBA00022898"/>
    </source>
</evidence>
<gene>
    <name evidence="7" type="ORF">J4573_48575</name>
</gene>
<keyword evidence="3" id="KW-0805">Transcription regulation</keyword>
<organism evidence="7 8">
    <name type="scientific">Actinomadura barringtoniae</name>
    <dbReference type="NCBI Taxonomy" id="1427535"/>
    <lineage>
        <taxon>Bacteria</taxon>
        <taxon>Bacillati</taxon>
        <taxon>Actinomycetota</taxon>
        <taxon>Actinomycetes</taxon>
        <taxon>Streptosporangiales</taxon>
        <taxon>Thermomonosporaceae</taxon>
        <taxon>Actinomadura</taxon>
    </lineage>
</organism>
<dbReference type="InterPro" id="IPR036390">
    <property type="entry name" value="WH_DNA-bd_sf"/>
</dbReference>
<dbReference type="CDD" id="cd07377">
    <property type="entry name" value="WHTH_GntR"/>
    <property type="match status" value="1"/>
</dbReference>
<name>A0A939TCX5_9ACTN</name>
<keyword evidence="2" id="KW-0663">Pyridoxal phosphate</keyword>
<dbReference type="PANTHER" id="PTHR46577:SF1">
    <property type="entry name" value="HTH-TYPE TRANSCRIPTIONAL REGULATORY PROTEIN GABR"/>
    <property type="match status" value="1"/>
</dbReference>
<keyword evidence="4" id="KW-0238">DNA-binding</keyword>
<evidence type="ECO:0000259" key="6">
    <source>
        <dbReference type="PROSITE" id="PS50949"/>
    </source>
</evidence>
<dbReference type="GO" id="GO:0003677">
    <property type="term" value="F:DNA binding"/>
    <property type="evidence" value="ECO:0007669"/>
    <property type="project" value="UniProtKB-KW"/>
</dbReference>
<dbReference type="AlphaFoldDB" id="A0A939TCX5"/>
<dbReference type="GO" id="GO:0003700">
    <property type="term" value="F:DNA-binding transcription factor activity"/>
    <property type="evidence" value="ECO:0007669"/>
    <property type="project" value="InterPro"/>
</dbReference>
<dbReference type="InterPro" id="IPR015424">
    <property type="entry name" value="PyrdxlP-dep_Trfase"/>
</dbReference>
<keyword evidence="7" id="KW-0032">Aminotransferase</keyword>
<dbReference type="Gene3D" id="3.40.640.10">
    <property type="entry name" value="Type I PLP-dependent aspartate aminotransferase-like (Major domain)"/>
    <property type="match status" value="1"/>
</dbReference>
<dbReference type="InterPro" id="IPR015421">
    <property type="entry name" value="PyrdxlP-dep_Trfase_major"/>
</dbReference>
<dbReference type="PROSITE" id="PS50949">
    <property type="entry name" value="HTH_GNTR"/>
    <property type="match status" value="1"/>
</dbReference>
<reference evidence="7" key="1">
    <citation type="submission" date="2021-03" db="EMBL/GenBank/DDBJ databases">
        <authorList>
            <person name="Kanchanasin P."/>
            <person name="Saeng-In P."/>
            <person name="Phongsopitanun W."/>
            <person name="Yuki M."/>
            <person name="Kudo T."/>
            <person name="Ohkuma M."/>
            <person name="Tanasupawat S."/>
        </authorList>
    </citation>
    <scope>NUCLEOTIDE SEQUENCE</scope>
    <source>
        <strain evidence="7">GKU 128</strain>
    </source>
</reference>
<proteinExistence type="inferred from homology"/>
<dbReference type="InterPro" id="IPR015422">
    <property type="entry name" value="PyrdxlP-dep_Trfase_small"/>
</dbReference>
<evidence type="ECO:0000256" key="1">
    <source>
        <dbReference type="ARBA" id="ARBA00005384"/>
    </source>
</evidence>
<comment type="caution">
    <text evidence="7">The sequence shown here is derived from an EMBL/GenBank/DDBJ whole genome shotgun (WGS) entry which is preliminary data.</text>
</comment>
<sequence>MDPDVNWWVRVALDGWERREGPRYRQIAAAIADAMATRLIDAGDRLPAERLLADALGVSRGTTVRAYEGLAEAGLVERRQGAGTFIRPRPAWMHAPKETPGSGLLLRRLSSDADVINLSLGVPAGTDHLPPVEGPILESLDGLGRGLDAAGLPELRRALAEYLTRRLGLPTTPDMLIVTSGAQNALSLITAALVVPGRPVVAGCPANPGLVGAVAAQGSRVVGVPVDSHGVDVRAIERAAASGAVIYVDPPAHDPTGAVLSAGRRASLLEVAKRREAVVVEDLSQSGLDLGRVRGRAVPLGADDDSVVVVGSLSKMFWAGLRVGWIRSPHRLYGHLLRLRTAADLAPSVPSQLIAARLLRAADRAWRDELRATLKERRDLLLALIAEKLPSWHVDRPHAGLSTWVTLPVDESEDFAHLAATRHGVIAASGVTACVDGRHLNGLRLSFAESPQTVEAAVDRLADAWAEYTRRLASTA</sequence>
<dbReference type="Proteomes" id="UP000669179">
    <property type="component" value="Unassembled WGS sequence"/>
</dbReference>
<feature type="domain" description="HTH gntR-type" evidence="6">
    <location>
        <begin position="21"/>
        <end position="89"/>
    </location>
</feature>
<evidence type="ECO:0000313" key="7">
    <source>
        <dbReference type="EMBL" id="MBO2455017.1"/>
    </source>
</evidence>
<dbReference type="GO" id="GO:0008483">
    <property type="term" value="F:transaminase activity"/>
    <property type="evidence" value="ECO:0007669"/>
    <property type="project" value="UniProtKB-KW"/>
</dbReference>
<evidence type="ECO:0000256" key="3">
    <source>
        <dbReference type="ARBA" id="ARBA00023015"/>
    </source>
</evidence>
<dbReference type="InterPro" id="IPR051446">
    <property type="entry name" value="HTH_trans_reg/aminotransferase"/>
</dbReference>
<dbReference type="InterPro" id="IPR004839">
    <property type="entry name" value="Aminotransferase_I/II_large"/>
</dbReference>